<sequence length="102" mass="11405">MFERIYSAERSCHGRRPAGDGSQKENQHPTTLVQEVSSIEQWSLYLQSKATTFLLYILPSAPVKMARDDGSCSSATTVRPQAPSPVKEEPLSTKYRYKKPTG</sequence>
<organism evidence="2 3">
    <name type="scientific">Podarcis lilfordi</name>
    <name type="common">Lilford's wall lizard</name>
    <dbReference type="NCBI Taxonomy" id="74358"/>
    <lineage>
        <taxon>Eukaryota</taxon>
        <taxon>Metazoa</taxon>
        <taxon>Chordata</taxon>
        <taxon>Craniata</taxon>
        <taxon>Vertebrata</taxon>
        <taxon>Euteleostomi</taxon>
        <taxon>Lepidosauria</taxon>
        <taxon>Squamata</taxon>
        <taxon>Bifurcata</taxon>
        <taxon>Unidentata</taxon>
        <taxon>Episquamata</taxon>
        <taxon>Laterata</taxon>
        <taxon>Lacertibaenia</taxon>
        <taxon>Lacertidae</taxon>
        <taxon>Podarcis</taxon>
    </lineage>
</organism>
<reference evidence="2" key="1">
    <citation type="submission" date="2022-12" db="EMBL/GenBank/DDBJ databases">
        <authorList>
            <person name="Alioto T."/>
            <person name="Alioto T."/>
            <person name="Gomez Garrido J."/>
        </authorList>
    </citation>
    <scope>NUCLEOTIDE SEQUENCE</scope>
</reference>
<name>A0AA35K217_9SAUR</name>
<feature type="compositionally biased region" description="Basic and acidic residues" evidence="1">
    <location>
        <begin position="1"/>
        <end position="12"/>
    </location>
</feature>
<dbReference type="EMBL" id="OX395128">
    <property type="protein sequence ID" value="CAI5770210.1"/>
    <property type="molecule type" value="Genomic_DNA"/>
</dbReference>
<evidence type="ECO:0000313" key="2">
    <source>
        <dbReference type="EMBL" id="CAI5770210.1"/>
    </source>
</evidence>
<gene>
    <name evidence="2" type="ORF">PODLI_1B012988</name>
</gene>
<feature type="region of interest" description="Disordered" evidence="1">
    <location>
        <begin position="66"/>
        <end position="102"/>
    </location>
</feature>
<evidence type="ECO:0000313" key="3">
    <source>
        <dbReference type="Proteomes" id="UP001178461"/>
    </source>
</evidence>
<keyword evidence="3" id="KW-1185">Reference proteome</keyword>
<dbReference type="Proteomes" id="UP001178461">
    <property type="component" value="Chromosome 3"/>
</dbReference>
<accession>A0AA35K217</accession>
<feature type="region of interest" description="Disordered" evidence="1">
    <location>
        <begin position="1"/>
        <end position="32"/>
    </location>
</feature>
<dbReference type="AlphaFoldDB" id="A0AA35K217"/>
<evidence type="ECO:0000256" key="1">
    <source>
        <dbReference type="SAM" id="MobiDB-lite"/>
    </source>
</evidence>
<proteinExistence type="predicted"/>
<protein>
    <submittedName>
        <fullName evidence="2">Uncharacterized protein</fullName>
    </submittedName>
</protein>